<protein>
    <submittedName>
        <fullName evidence="3">Uncharacterized membrane protein YhaH (DUF805 family)</fullName>
    </submittedName>
</protein>
<evidence type="ECO:0000313" key="3">
    <source>
        <dbReference type="EMBL" id="NJC41123.1"/>
    </source>
</evidence>
<feature type="transmembrane region" description="Helical" evidence="2">
    <location>
        <begin position="21"/>
        <end position="41"/>
    </location>
</feature>
<keyword evidence="2" id="KW-0472">Membrane</keyword>
<feature type="transmembrane region" description="Helical" evidence="2">
    <location>
        <begin position="91"/>
        <end position="114"/>
    </location>
</feature>
<feature type="compositionally biased region" description="Pro residues" evidence="1">
    <location>
        <begin position="227"/>
        <end position="237"/>
    </location>
</feature>
<feature type="compositionally biased region" description="Basic and acidic residues" evidence="1">
    <location>
        <begin position="186"/>
        <end position="200"/>
    </location>
</feature>
<dbReference type="Pfam" id="PF05656">
    <property type="entry name" value="DUF805"/>
    <property type="match status" value="1"/>
</dbReference>
<evidence type="ECO:0000313" key="4">
    <source>
        <dbReference type="Proteomes" id="UP000587415"/>
    </source>
</evidence>
<comment type="caution">
    <text evidence="3">The sequence shown here is derived from an EMBL/GenBank/DDBJ whole genome shotgun (WGS) entry which is preliminary data.</text>
</comment>
<dbReference type="GO" id="GO:0005886">
    <property type="term" value="C:plasma membrane"/>
    <property type="evidence" value="ECO:0007669"/>
    <property type="project" value="TreeGrafter"/>
</dbReference>
<keyword evidence="4" id="KW-1185">Reference proteome</keyword>
<evidence type="ECO:0000256" key="1">
    <source>
        <dbReference type="SAM" id="MobiDB-lite"/>
    </source>
</evidence>
<reference evidence="3 4" key="1">
    <citation type="submission" date="2020-03" db="EMBL/GenBank/DDBJ databases">
        <title>Genomic Encyclopedia of Type Strains, Phase IV (KMG-IV): sequencing the most valuable type-strain genomes for metagenomic binning, comparative biology and taxonomic classification.</title>
        <authorList>
            <person name="Goeker M."/>
        </authorList>
    </citation>
    <scope>NUCLEOTIDE SEQUENCE [LARGE SCALE GENOMIC DNA]</scope>
    <source>
        <strain evidence="3 4">DSM 4736</strain>
    </source>
</reference>
<sequence length="256" mass="27805">MLMFRPLLRYAVFRGRARRAEYWLFVLFQGVVVGGCLAMAIGSLDNPQNPGVAFGNFMKWLGLYGLASTVLFVPYLAVLARRLHDIGQTAWWMLLMLPGALWPFLAGQNMAGAFRRINAGVAESEAAAIFVQAFSQSMLIILIAGACSLGLMVMTVLPGTQGPNRFGPDPRNPDAPAPDRTTSSVYDERRLEELFEEAKRARGGGHEAPAAQASSYAPVFDFGPGPTRQPEPAPEPRQPSWDAGIAPARPFGRRGA</sequence>
<keyword evidence="2" id="KW-1133">Transmembrane helix</keyword>
<organism evidence="3 4">
    <name type="scientific">Brevundimonas alba</name>
    <dbReference type="NCBI Taxonomy" id="74314"/>
    <lineage>
        <taxon>Bacteria</taxon>
        <taxon>Pseudomonadati</taxon>
        <taxon>Pseudomonadota</taxon>
        <taxon>Alphaproteobacteria</taxon>
        <taxon>Caulobacterales</taxon>
        <taxon>Caulobacteraceae</taxon>
        <taxon>Brevundimonas</taxon>
    </lineage>
</organism>
<dbReference type="Proteomes" id="UP000587415">
    <property type="component" value="Unassembled WGS sequence"/>
</dbReference>
<dbReference type="EMBL" id="JAATJM010000001">
    <property type="protein sequence ID" value="NJC41123.1"/>
    <property type="molecule type" value="Genomic_DNA"/>
</dbReference>
<dbReference type="PANTHER" id="PTHR34980">
    <property type="entry name" value="INNER MEMBRANE PROTEIN-RELATED-RELATED"/>
    <property type="match status" value="1"/>
</dbReference>
<feature type="region of interest" description="Disordered" evidence="1">
    <location>
        <begin position="163"/>
        <end position="256"/>
    </location>
</feature>
<feature type="transmembrane region" description="Helical" evidence="2">
    <location>
        <begin position="61"/>
        <end position="79"/>
    </location>
</feature>
<evidence type="ECO:0000256" key="2">
    <source>
        <dbReference type="SAM" id="Phobius"/>
    </source>
</evidence>
<name>A0A7X6BMJ5_9CAUL</name>
<keyword evidence="2" id="KW-0812">Transmembrane</keyword>
<dbReference type="InterPro" id="IPR008523">
    <property type="entry name" value="DUF805"/>
</dbReference>
<proteinExistence type="predicted"/>
<dbReference type="PANTHER" id="PTHR34980:SF2">
    <property type="entry name" value="INNER MEMBRANE PROTEIN YHAH-RELATED"/>
    <property type="match status" value="1"/>
</dbReference>
<dbReference type="RefSeq" id="WP_168045970.1">
    <property type="nucleotide sequence ID" value="NZ_JAATJM010000001.1"/>
</dbReference>
<accession>A0A7X6BMJ5</accession>
<feature type="transmembrane region" description="Helical" evidence="2">
    <location>
        <begin position="134"/>
        <end position="157"/>
    </location>
</feature>
<dbReference type="AlphaFoldDB" id="A0A7X6BMJ5"/>
<gene>
    <name evidence="3" type="ORF">GGQ87_001381</name>
</gene>